<dbReference type="PROSITE" id="PS51257">
    <property type="entry name" value="PROKAR_LIPOPROTEIN"/>
    <property type="match status" value="1"/>
</dbReference>
<dbReference type="EMBL" id="JBHRWO010000020">
    <property type="protein sequence ID" value="MFC3494713.1"/>
    <property type="molecule type" value="Genomic_DNA"/>
</dbReference>
<evidence type="ECO:0000259" key="2">
    <source>
        <dbReference type="Pfam" id="PF14016"/>
    </source>
</evidence>
<protein>
    <submittedName>
        <fullName evidence="3">DUF4232 domain-containing protein</fullName>
    </submittedName>
</protein>
<dbReference type="InterPro" id="IPR025326">
    <property type="entry name" value="DUF4232"/>
</dbReference>
<evidence type="ECO:0000313" key="3">
    <source>
        <dbReference type="EMBL" id="MFC3494713.1"/>
    </source>
</evidence>
<dbReference type="Proteomes" id="UP001595712">
    <property type="component" value="Unassembled WGS sequence"/>
</dbReference>
<feature type="chain" id="PRO_5045219487" evidence="1">
    <location>
        <begin position="25"/>
        <end position="322"/>
    </location>
</feature>
<evidence type="ECO:0000313" key="4">
    <source>
        <dbReference type="Proteomes" id="UP001595712"/>
    </source>
</evidence>
<feature type="signal peptide" evidence="1">
    <location>
        <begin position="1"/>
        <end position="24"/>
    </location>
</feature>
<name>A0ABV7Q4N0_9ACTN</name>
<evidence type="ECO:0000256" key="1">
    <source>
        <dbReference type="SAM" id="SignalP"/>
    </source>
</evidence>
<proteinExistence type="predicted"/>
<feature type="domain" description="DUF4232" evidence="2">
    <location>
        <begin position="40"/>
        <end position="137"/>
    </location>
</feature>
<organism evidence="3 4">
    <name type="scientific">Glycomyces rhizosphaerae</name>
    <dbReference type="NCBI Taxonomy" id="2054422"/>
    <lineage>
        <taxon>Bacteria</taxon>
        <taxon>Bacillati</taxon>
        <taxon>Actinomycetota</taxon>
        <taxon>Actinomycetes</taxon>
        <taxon>Glycomycetales</taxon>
        <taxon>Glycomycetaceae</taxon>
        <taxon>Glycomyces</taxon>
    </lineage>
</organism>
<comment type="caution">
    <text evidence="3">The sequence shown here is derived from an EMBL/GenBank/DDBJ whole genome shotgun (WGS) entry which is preliminary data.</text>
</comment>
<dbReference type="Pfam" id="PF14016">
    <property type="entry name" value="DUF4232"/>
    <property type="match status" value="2"/>
</dbReference>
<sequence length="322" mass="33266">MRRTRPLAVIAAVLAMAAAGCGLGAEEPETSAVATTSTECDEHGIQLSLTPTGEVADRTFMAIGLVNCGEAPLVLDSMPQVVVFGGNVVAPRDANVPESVTVEPGQGAIAPLSWAAGTGTGDVLDVDRFLVNALPVYAGYELALAEPIQLDADHVLDLGTWELTGASAAEPVEPAETAETARPTESACPEEGFQVTVSGMNAAMGIRATGIELVNCGTENIEVNGYPNLQILGESGPIAVEVKEGSDTLQDPGPTPITLAPGDSVSAGLLWRNRVESADENDAVNATEINVGYSDDSPMVTVTPEASIDLGTTRELEVTAWR</sequence>
<gene>
    <name evidence="3" type="ORF">ACFO8M_19690</name>
</gene>
<keyword evidence="1" id="KW-0732">Signal</keyword>
<keyword evidence="4" id="KW-1185">Reference proteome</keyword>
<dbReference type="RefSeq" id="WP_387978703.1">
    <property type="nucleotide sequence ID" value="NZ_JBHRWO010000020.1"/>
</dbReference>
<reference evidence="4" key="1">
    <citation type="journal article" date="2019" name="Int. J. Syst. Evol. Microbiol.">
        <title>The Global Catalogue of Microorganisms (GCM) 10K type strain sequencing project: providing services to taxonomists for standard genome sequencing and annotation.</title>
        <authorList>
            <consortium name="The Broad Institute Genomics Platform"/>
            <consortium name="The Broad Institute Genome Sequencing Center for Infectious Disease"/>
            <person name="Wu L."/>
            <person name="Ma J."/>
        </authorList>
    </citation>
    <scope>NUCLEOTIDE SEQUENCE [LARGE SCALE GENOMIC DNA]</scope>
    <source>
        <strain evidence="4">CGMCC 4.7396</strain>
    </source>
</reference>
<feature type="domain" description="DUF4232" evidence="2">
    <location>
        <begin position="188"/>
        <end position="322"/>
    </location>
</feature>
<accession>A0ABV7Q4N0</accession>